<evidence type="ECO:0000256" key="5">
    <source>
        <dbReference type="ARBA" id="ARBA00023136"/>
    </source>
</evidence>
<dbReference type="PIRSF" id="PIRSF006324">
    <property type="entry name" value="LeuE"/>
    <property type="match status" value="1"/>
</dbReference>
<evidence type="ECO:0000313" key="8">
    <source>
        <dbReference type="Proteomes" id="UP001595923"/>
    </source>
</evidence>
<dbReference type="Pfam" id="PF01810">
    <property type="entry name" value="LysE"/>
    <property type="match status" value="1"/>
</dbReference>
<gene>
    <name evidence="7" type="ORF">ACFO4E_17215</name>
</gene>
<dbReference type="PANTHER" id="PTHR30086:SF20">
    <property type="entry name" value="ARGININE EXPORTER PROTEIN ARGO-RELATED"/>
    <property type="match status" value="1"/>
</dbReference>
<proteinExistence type="predicted"/>
<comment type="subcellular location">
    <subcellularLocation>
        <location evidence="1">Cell membrane</location>
        <topology evidence="1">Multi-pass membrane protein</topology>
    </subcellularLocation>
</comment>
<keyword evidence="8" id="KW-1185">Reference proteome</keyword>
<keyword evidence="2" id="KW-1003">Cell membrane</keyword>
<keyword evidence="4 6" id="KW-1133">Transmembrane helix</keyword>
<dbReference type="InterPro" id="IPR001123">
    <property type="entry name" value="LeuE-type"/>
</dbReference>
<organism evidence="7 8">
    <name type="scientific">Nocardiopsis mangrovi</name>
    <dbReference type="NCBI Taxonomy" id="1179818"/>
    <lineage>
        <taxon>Bacteria</taxon>
        <taxon>Bacillati</taxon>
        <taxon>Actinomycetota</taxon>
        <taxon>Actinomycetes</taxon>
        <taxon>Streptosporangiales</taxon>
        <taxon>Nocardiopsidaceae</taxon>
        <taxon>Nocardiopsis</taxon>
    </lineage>
</organism>
<dbReference type="EMBL" id="JBHSFQ010000016">
    <property type="protein sequence ID" value="MFC4563610.1"/>
    <property type="molecule type" value="Genomic_DNA"/>
</dbReference>
<evidence type="ECO:0000256" key="4">
    <source>
        <dbReference type="ARBA" id="ARBA00022989"/>
    </source>
</evidence>
<keyword evidence="5 6" id="KW-0472">Membrane</keyword>
<reference evidence="8" key="1">
    <citation type="journal article" date="2019" name="Int. J. Syst. Evol. Microbiol.">
        <title>The Global Catalogue of Microorganisms (GCM) 10K type strain sequencing project: providing services to taxonomists for standard genome sequencing and annotation.</title>
        <authorList>
            <consortium name="The Broad Institute Genomics Platform"/>
            <consortium name="The Broad Institute Genome Sequencing Center for Infectious Disease"/>
            <person name="Wu L."/>
            <person name="Ma J."/>
        </authorList>
    </citation>
    <scope>NUCLEOTIDE SEQUENCE [LARGE SCALE GENOMIC DNA]</scope>
    <source>
        <strain evidence="8">XZYJ18</strain>
    </source>
</reference>
<accession>A0ABV9E054</accession>
<feature type="transmembrane region" description="Helical" evidence="6">
    <location>
        <begin position="172"/>
        <end position="191"/>
    </location>
</feature>
<name>A0ABV9E054_9ACTN</name>
<evidence type="ECO:0000256" key="3">
    <source>
        <dbReference type="ARBA" id="ARBA00022692"/>
    </source>
</evidence>
<dbReference type="Proteomes" id="UP001595923">
    <property type="component" value="Unassembled WGS sequence"/>
</dbReference>
<feature type="transmembrane region" description="Helical" evidence="6">
    <location>
        <begin position="132"/>
        <end position="151"/>
    </location>
</feature>
<evidence type="ECO:0000256" key="6">
    <source>
        <dbReference type="SAM" id="Phobius"/>
    </source>
</evidence>
<comment type="caution">
    <text evidence="7">The sequence shown here is derived from an EMBL/GenBank/DDBJ whole genome shotgun (WGS) entry which is preliminary data.</text>
</comment>
<dbReference type="PANTHER" id="PTHR30086">
    <property type="entry name" value="ARGININE EXPORTER PROTEIN ARGO"/>
    <property type="match status" value="1"/>
</dbReference>
<evidence type="ECO:0000256" key="2">
    <source>
        <dbReference type="ARBA" id="ARBA00022475"/>
    </source>
</evidence>
<protein>
    <submittedName>
        <fullName evidence="7">LysE family translocator</fullName>
    </submittedName>
</protein>
<evidence type="ECO:0000313" key="7">
    <source>
        <dbReference type="EMBL" id="MFC4563610.1"/>
    </source>
</evidence>
<evidence type="ECO:0000256" key="1">
    <source>
        <dbReference type="ARBA" id="ARBA00004651"/>
    </source>
</evidence>
<sequence>MLVIPGPDFVIVTRNSLSGGRSQGYLTLIGICCGLAFLTVLAGTGAAAAIAANASLLAALRIIGGAYLALLGGFLAIGALTRARRGAPPAVDGTATARAPIVQGFLNNILNPKALVFYVTFMPQFVSPGGSALGQTLLLGATVVACAALWWSVYVTAVTRMSALFARPRARVAIDIGAGSALAPLGIWMALTADFG</sequence>
<feature type="transmembrane region" description="Helical" evidence="6">
    <location>
        <begin position="25"/>
        <end position="51"/>
    </location>
</feature>
<feature type="transmembrane region" description="Helical" evidence="6">
    <location>
        <begin position="58"/>
        <end position="80"/>
    </location>
</feature>
<keyword evidence="3 6" id="KW-0812">Transmembrane</keyword>